<proteinExistence type="predicted"/>
<organism evidence="1 2">
    <name type="scientific">Sclerotinia sclerotiorum (strain ATCC 18683 / 1980 / Ss-1)</name>
    <name type="common">White mold</name>
    <name type="synonym">Whetzelinia sclerotiorum</name>
    <dbReference type="NCBI Taxonomy" id="665079"/>
    <lineage>
        <taxon>Eukaryota</taxon>
        <taxon>Fungi</taxon>
        <taxon>Dikarya</taxon>
        <taxon>Ascomycota</taxon>
        <taxon>Pezizomycotina</taxon>
        <taxon>Leotiomycetes</taxon>
        <taxon>Helotiales</taxon>
        <taxon>Sclerotiniaceae</taxon>
        <taxon>Sclerotinia</taxon>
    </lineage>
</organism>
<dbReference type="KEGG" id="ssl:SS1G_14311"/>
<sequence length="62" mass="7358">MQIVAGREFYSNEARDDDADEGQWDNWFRDTARDLGYELHKKNGEVFMIVYLIKEILMMLIG</sequence>
<reference evidence="2" key="1">
    <citation type="journal article" date="2011" name="PLoS Genet.">
        <title>Genomic analysis of the necrotrophic fungal pathogens Sclerotinia sclerotiorum and Botrytis cinerea.</title>
        <authorList>
            <person name="Amselem J."/>
            <person name="Cuomo C.A."/>
            <person name="van Kan J.A."/>
            <person name="Viaud M."/>
            <person name="Benito E.P."/>
            <person name="Couloux A."/>
            <person name="Coutinho P.M."/>
            <person name="de Vries R.P."/>
            <person name="Dyer P.S."/>
            <person name="Fillinger S."/>
            <person name="Fournier E."/>
            <person name="Gout L."/>
            <person name="Hahn M."/>
            <person name="Kohn L."/>
            <person name="Lapalu N."/>
            <person name="Plummer K.M."/>
            <person name="Pradier J.M."/>
            <person name="Quevillon E."/>
            <person name="Sharon A."/>
            <person name="Simon A."/>
            <person name="ten Have A."/>
            <person name="Tudzynski B."/>
            <person name="Tudzynski P."/>
            <person name="Wincker P."/>
            <person name="Andrew M."/>
            <person name="Anthouard V."/>
            <person name="Beever R.E."/>
            <person name="Beffa R."/>
            <person name="Benoit I."/>
            <person name="Bouzid O."/>
            <person name="Brault B."/>
            <person name="Chen Z."/>
            <person name="Choquer M."/>
            <person name="Collemare J."/>
            <person name="Cotton P."/>
            <person name="Danchin E.G."/>
            <person name="Da Silva C."/>
            <person name="Gautier A."/>
            <person name="Giraud C."/>
            <person name="Giraud T."/>
            <person name="Gonzalez C."/>
            <person name="Grossetete S."/>
            <person name="Guldener U."/>
            <person name="Henrissat B."/>
            <person name="Howlett B.J."/>
            <person name="Kodira C."/>
            <person name="Kretschmer M."/>
            <person name="Lappartient A."/>
            <person name="Leroch M."/>
            <person name="Levis C."/>
            <person name="Mauceli E."/>
            <person name="Neuveglise C."/>
            <person name="Oeser B."/>
            <person name="Pearson M."/>
            <person name="Poulain J."/>
            <person name="Poussereau N."/>
            <person name="Quesneville H."/>
            <person name="Rascle C."/>
            <person name="Schumacher J."/>
            <person name="Segurens B."/>
            <person name="Sexton A."/>
            <person name="Silva E."/>
            <person name="Sirven C."/>
            <person name="Soanes D.M."/>
            <person name="Talbot N.J."/>
            <person name="Templeton M."/>
            <person name="Yandava C."/>
            <person name="Yarden O."/>
            <person name="Zeng Q."/>
            <person name="Rollins J.A."/>
            <person name="Lebrun M.H."/>
            <person name="Dickman M."/>
        </authorList>
    </citation>
    <scope>NUCLEOTIDE SEQUENCE [LARGE SCALE GENOMIC DNA]</scope>
    <source>
        <strain evidence="2">ATCC 18683 / 1980 / Ss-1</strain>
    </source>
</reference>
<gene>
    <name evidence="1" type="ORF">SS1G_14311</name>
</gene>
<evidence type="ECO:0000313" key="1">
    <source>
        <dbReference type="EMBL" id="EDO00441.1"/>
    </source>
</evidence>
<name>A7F9N0_SCLS1</name>
<dbReference type="InParanoid" id="A7F9N0"/>
<accession>A7F9N0</accession>
<dbReference type="Proteomes" id="UP000001312">
    <property type="component" value="Unassembled WGS sequence"/>
</dbReference>
<evidence type="ECO:0000313" key="2">
    <source>
        <dbReference type="Proteomes" id="UP000001312"/>
    </source>
</evidence>
<protein>
    <submittedName>
        <fullName evidence="1">Uncharacterized protein</fullName>
    </submittedName>
</protein>
<keyword evidence="2" id="KW-1185">Reference proteome</keyword>
<dbReference type="AlphaFoldDB" id="A7F9N0"/>
<dbReference type="EMBL" id="CH476652">
    <property type="protein sequence ID" value="EDO00441.1"/>
    <property type="molecule type" value="Genomic_DNA"/>
</dbReference>
<dbReference type="RefSeq" id="XP_001584698.1">
    <property type="nucleotide sequence ID" value="XM_001584648.1"/>
</dbReference>
<dbReference type="GeneID" id="5480776"/>